<protein>
    <submittedName>
        <fullName evidence="1">Uncharacterized protein</fullName>
    </submittedName>
</protein>
<evidence type="ECO:0000313" key="2">
    <source>
        <dbReference type="Proteomes" id="UP000030755"/>
    </source>
</evidence>
<reference evidence="1 2" key="1">
    <citation type="journal article" date="2013" name="Curr. Biol.">
        <title>Shared signatures of parasitism and phylogenomics unite Cryptomycota and microsporidia.</title>
        <authorList>
            <person name="James T.Y."/>
            <person name="Pelin A."/>
            <person name="Bonen L."/>
            <person name="Ahrendt S."/>
            <person name="Sain D."/>
            <person name="Corradi N."/>
            <person name="Stajich J.E."/>
        </authorList>
    </citation>
    <scope>NUCLEOTIDE SEQUENCE [LARGE SCALE GENOMIC DNA]</scope>
    <source>
        <strain evidence="1 2">CSF55</strain>
    </source>
</reference>
<dbReference type="HOGENOM" id="CLU_2185452_0_0_1"/>
<keyword evidence="2" id="KW-1185">Reference proteome</keyword>
<organism evidence="1 2">
    <name type="scientific">Rozella allomycis (strain CSF55)</name>
    <dbReference type="NCBI Taxonomy" id="988480"/>
    <lineage>
        <taxon>Eukaryota</taxon>
        <taxon>Fungi</taxon>
        <taxon>Fungi incertae sedis</taxon>
        <taxon>Cryptomycota</taxon>
        <taxon>Cryptomycota incertae sedis</taxon>
        <taxon>Rozella</taxon>
    </lineage>
</organism>
<dbReference type="AlphaFoldDB" id="A0A075AMF7"/>
<sequence length="109" mass="12778">MELLANPGNNKLPVFCINEKECFKLPLGQEAIRAEPKEDRSHKRLGSILTPLKENETWFELLKEYTNFDPIKECFKLPLGKKVIWAEPKEDLIHKLLVKLIMDNQKDQF</sequence>
<evidence type="ECO:0000313" key="1">
    <source>
        <dbReference type="EMBL" id="EPZ30768.1"/>
    </source>
</evidence>
<dbReference type="Proteomes" id="UP000030755">
    <property type="component" value="Unassembled WGS sequence"/>
</dbReference>
<dbReference type="EMBL" id="KE561394">
    <property type="protein sequence ID" value="EPZ30768.1"/>
    <property type="molecule type" value="Genomic_DNA"/>
</dbReference>
<proteinExistence type="predicted"/>
<gene>
    <name evidence="1" type="ORF">O9G_004882</name>
</gene>
<accession>A0A075AMF7</accession>
<name>A0A075AMF7_ROZAC</name>